<dbReference type="Gene3D" id="2.30.110.10">
    <property type="entry name" value="Electron Transport, Fmn-binding Protein, Chain A"/>
    <property type="match status" value="1"/>
</dbReference>
<gene>
    <name evidence="2" type="ORF">IPN02_06020</name>
</gene>
<dbReference type="Pfam" id="PF01243">
    <property type="entry name" value="PNPOx_N"/>
    <property type="match status" value="1"/>
</dbReference>
<dbReference type="EMBL" id="JADJZA010000002">
    <property type="protein sequence ID" value="MBK9296407.1"/>
    <property type="molecule type" value="Genomic_DNA"/>
</dbReference>
<dbReference type="Proteomes" id="UP000727993">
    <property type="component" value="Unassembled WGS sequence"/>
</dbReference>
<feature type="domain" description="Pyridoxamine 5'-phosphate oxidase N-terminal" evidence="1">
    <location>
        <begin position="16"/>
        <end position="107"/>
    </location>
</feature>
<name>A0A936NCA9_9ACTN</name>
<protein>
    <submittedName>
        <fullName evidence="2">Pyridoxamine 5'-phosphate oxidase family protein</fullName>
    </submittedName>
</protein>
<dbReference type="InterPro" id="IPR011576">
    <property type="entry name" value="Pyridox_Oxase_N"/>
</dbReference>
<dbReference type="SUPFAM" id="SSF50475">
    <property type="entry name" value="FMN-binding split barrel"/>
    <property type="match status" value="1"/>
</dbReference>
<dbReference type="InterPro" id="IPR012349">
    <property type="entry name" value="Split_barrel_FMN-bd"/>
</dbReference>
<comment type="caution">
    <text evidence="2">The sequence shown here is derived from an EMBL/GenBank/DDBJ whole genome shotgun (WGS) entry which is preliminary data.</text>
</comment>
<dbReference type="AlphaFoldDB" id="A0A936NCA9"/>
<organism evidence="2 3">
    <name type="scientific">Candidatus Neomicrothrix subdominans</name>
    <dbReference type="NCBI Taxonomy" id="2954438"/>
    <lineage>
        <taxon>Bacteria</taxon>
        <taxon>Bacillati</taxon>
        <taxon>Actinomycetota</taxon>
        <taxon>Acidimicrobiia</taxon>
        <taxon>Acidimicrobiales</taxon>
        <taxon>Microthrixaceae</taxon>
        <taxon>Candidatus Neomicrothrix</taxon>
    </lineage>
</organism>
<accession>A0A936NCA9</accession>
<proteinExistence type="predicted"/>
<evidence type="ECO:0000313" key="3">
    <source>
        <dbReference type="Proteomes" id="UP000727993"/>
    </source>
</evidence>
<evidence type="ECO:0000259" key="1">
    <source>
        <dbReference type="Pfam" id="PF01243"/>
    </source>
</evidence>
<evidence type="ECO:0000313" key="2">
    <source>
        <dbReference type="EMBL" id="MBK9296407.1"/>
    </source>
</evidence>
<reference evidence="2 3" key="1">
    <citation type="submission" date="2020-10" db="EMBL/GenBank/DDBJ databases">
        <title>Connecting structure to function with the recovery of over 1000 high-quality activated sludge metagenome-assembled genomes encoding full-length rRNA genes using long-read sequencing.</title>
        <authorList>
            <person name="Singleton C.M."/>
            <person name="Petriglieri F."/>
            <person name="Kristensen J.M."/>
            <person name="Kirkegaard R.H."/>
            <person name="Michaelsen T.Y."/>
            <person name="Andersen M.H."/>
            <person name="Karst S.M."/>
            <person name="Dueholm M.S."/>
            <person name="Nielsen P.H."/>
            <person name="Albertsen M."/>
        </authorList>
    </citation>
    <scope>NUCLEOTIDE SEQUENCE [LARGE SCALE GENOMIC DNA]</scope>
    <source>
        <strain evidence="2">Lyne_18-Q3-R50-59_MAXAC.006</strain>
    </source>
</reference>
<sequence length="151" mass="16451">MAANRSTSERIEQTLERLGTEDHVWVATSSADGVPHLVPLSLAWDGTRALVVTRGDTPTVRNAASSGRARLALDNTNDVVILDVDVKVTPMPEVDEAALGSYVEQAGWDPRAETDTWSMLICAPTRIQAWNGVSETRDSTIMDDGRWRSSS</sequence>